<dbReference type="EMBL" id="CP046956">
    <property type="protein sequence ID" value="QTN01394.1"/>
    <property type="molecule type" value="Genomic_DNA"/>
</dbReference>
<evidence type="ECO:0000256" key="1">
    <source>
        <dbReference type="SAM" id="Phobius"/>
    </source>
</evidence>
<sequence>MTTWMALISNLGFPVVLVLYLLIRFEKRIMTLAESIDKLRDALGTKNTR</sequence>
<keyword evidence="3" id="KW-1185">Reference proteome</keyword>
<name>A0ABX7VXU9_9BACI</name>
<accession>A0ABX7VXU9</accession>
<keyword evidence="1" id="KW-1133">Transmembrane helix</keyword>
<feature type="transmembrane region" description="Helical" evidence="1">
    <location>
        <begin position="6"/>
        <end position="23"/>
    </location>
</feature>
<dbReference type="Pfam" id="PF12841">
    <property type="entry name" value="YvrJ"/>
    <property type="match status" value="1"/>
</dbReference>
<dbReference type="InterPro" id="IPR024419">
    <property type="entry name" value="YvrJ"/>
</dbReference>
<evidence type="ECO:0000313" key="3">
    <source>
        <dbReference type="Proteomes" id="UP000665043"/>
    </source>
</evidence>
<dbReference type="Proteomes" id="UP000665043">
    <property type="component" value="Chromosome"/>
</dbReference>
<proteinExistence type="predicted"/>
<keyword evidence="1" id="KW-0812">Transmembrane</keyword>
<keyword evidence="1" id="KW-0472">Membrane</keyword>
<evidence type="ECO:0000313" key="2">
    <source>
        <dbReference type="EMBL" id="QTN01394.1"/>
    </source>
</evidence>
<reference evidence="2 3" key="1">
    <citation type="submission" date="2019-12" db="EMBL/GenBank/DDBJ databases">
        <title>The whole genome sequencing of a strain isolated from a Mars analog, Dalangtan Playa.</title>
        <authorList>
            <person name="Huang T."/>
        </authorList>
    </citation>
    <scope>NUCLEOTIDE SEQUENCE [LARGE SCALE GENOMIC DNA]</scope>
    <source>
        <strain evidence="2 3">DP4-553-S</strain>
    </source>
</reference>
<organism evidence="2 3">
    <name type="scientific">Sediminibacillus dalangtanensis</name>
    <dbReference type="NCBI Taxonomy" id="2729421"/>
    <lineage>
        <taxon>Bacteria</taxon>
        <taxon>Bacillati</taxon>
        <taxon>Bacillota</taxon>
        <taxon>Bacilli</taxon>
        <taxon>Bacillales</taxon>
        <taxon>Bacillaceae</taxon>
        <taxon>Sediminibacillus</taxon>
    </lineage>
</organism>
<gene>
    <name evidence="2" type="ORF">ERJ70_05160</name>
</gene>
<protein>
    <submittedName>
        <fullName evidence="2">YvrJ family protein</fullName>
    </submittedName>
</protein>